<accession>A0A418T404</accession>
<protein>
    <recommendedName>
        <fullName evidence="3">DUF2188 domain-containing protein</fullName>
    </recommendedName>
</protein>
<comment type="caution">
    <text evidence="1">The sequence shown here is derived from an EMBL/GenBank/DDBJ whole genome shotgun (WGS) entry which is preliminary data.</text>
</comment>
<proteinExistence type="predicted"/>
<dbReference type="AlphaFoldDB" id="A0A418T404"/>
<evidence type="ECO:0008006" key="3">
    <source>
        <dbReference type="Google" id="ProtNLM"/>
    </source>
</evidence>
<sequence>MADKDRELIIEVCASGTEPAEWLVSGPKYEDEEITGGDVIRSTREAAIDEARHRATWVKKQSVRIEVAAGDGHDAEEWVEDAASS</sequence>
<name>A0A418T404_9RHOB</name>
<gene>
    <name evidence="1" type="ORF">D3P04_03200</name>
</gene>
<dbReference type="EMBL" id="QZCG01000002">
    <property type="protein sequence ID" value="RJE87942.1"/>
    <property type="molecule type" value="Genomic_DNA"/>
</dbReference>
<dbReference type="Proteomes" id="UP000284202">
    <property type="component" value="Unassembled WGS sequence"/>
</dbReference>
<organism evidence="1 2">
    <name type="scientific">Paracoccus onubensis</name>
    <dbReference type="NCBI Taxonomy" id="1675788"/>
    <lineage>
        <taxon>Bacteria</taxon>
        <taxon>Pseudomonadati</taxon>
        <taxon>Pseudomonadota</taxon>
        <taxon>Alphaproteobacteria</taxon>
        <taxon>Rhodobacterales</taxon>
        <taxon>Paracoccaceae</taxon>
        <taxon>Paracoccus</taxon>
    </lineage>
</organism>
<keyword evidence="2" id="KW-1185">Reference proteome</keyword>
<evidence type="ECO:0000313" key="1">
    <source>
        <dbReference type="EMBL" id="RJE87942.1"/>
    </source>
</evidence>
<dbReference type="OrthoDB" id="7780875at2"/>
<dbReference type="RefSeq" id="WP_119745892.1">
    <property type="nucleotide sequence ID" value="NZ_QZCG01000002.1"/>
</dbReference>
<reference evidence="2" key="1">
    <citation type="submission" date="2018-09" db="EMBL/GenBank/DDBJ databases">
        <title>Acidovorax cavernicola nov. sp. isolated from Gruta de las Maravillas (Aracena, Spain).</title>
        <authorList>
            <person name="Jurado V."/>
            <person name="Gutierrez-Patricio S."/>
            <person name="Gonzalez-Pimentel J.L."/>
            <person name="Miller A.Z."/>
            <person name="Laiz L."/>
            <person name="Saiz-Jimenez C."/>
        </authorList>
    </citation>
    <scope>NUCLEOTIDE SEQUENCE [LARGE SCALE GENOMIC DNA]</scope>
    <source>
        <strain evidence="2">1011MAR3C25</strain>
    </source>
</reference>
<evidence type="ECO:0000313" key="2">
    <source>
        <dbReference type="Proteomes" id="UP000284202"/>
    </source>
</evidence>